<evidence type="ECO:0000256" key="1">
    <source>
        <dbReference type="ARBA" id="ARBA00022574"/>
    </source>
</evidence>
<dbReference type="PROSITE" id="PS00678">
    <property type="entry name" value="WD_REPEATS_1"/>
    <property type="match status" value="1"/>
</dbReference>
<sequence>MKLKGHSTPILAADWLEDSSRLVSGAAKDSTVRVWDVAAERTASTLTVAEGLNKVRLFPAGDLLAATFEDKVARVYALDSGRVVESAPLTARPRALVVSPEGAVYWAGYAANGDVVWSWTPGSAPKPLLKDIHTFEPTCGLSLSDDGTKLWCFFEWDLVVFDTRTGQELSRFKGERDVAIGPSFVLPTGPRVVGVKSHLNRDDDPVRPRLYRWDHETGGADWNSEILGLGHGQETLLAMARSTRWLAAVGSEGVTLVSSRSGRVLGVLPCEVPPWDVSCLSVSPNDRFVAVGTSRGDLVVYDLGGADLERDLAVPGIPKRSRGGSPLLLRLQKRPGLWLRVHANGDLEKAEGDARTDSVNMTPVAHGGKAAVHPSFLAWELRGRLWSYDLTQPLPPKGARAVQVFIGTDLVVEGCIGIEGPENVLGFDSDPDSIEERVEGALSARKILDGIKDLLSSLPGD</sequence>
<dbReference type="PATRIC" id="fig|1297742.4.peg.5215"/>
<dbReference type="InterPro" id="IPR001680">
    <property type="entry name" value="WD40_rpt"/>
</dbReference>
<dbReference type="Proteomes" id="UP000009026">
    <property type="component" value="Chromosome"/>
</dbReference>
<keyword evidence="2" id="KW-0677">Repeat</keyword>
<dbReference type="eggNOG" id="COG2319">
    <property type="taxonomic scope" value="Bacteria"/>
</dbReference>
<dbReference type="SMART" id="SM00320">
    <property type="entry name" value="WD40"/>
    <property type="match status" value="3"/>
</dbReference>
<reference evidence="4 5" key="1">
    <citation type="journal article" date="2016" name="PLoS ONE">
        <title>Complete Genome Sequence and Comparative Genomics of a Novel Myxobacterium Myxococcus hansupus.</title>
        <authorList>
            <person name="Sharma G."/>
            <person name="Narwani T."/>
            <person name="Subramanian S."/>
        </authorList>
    </citation>
    <scope>NUCLEOTIDE SEQUENCE [LARGE SCALE GENOMIC DNA]</scope>
    <source>
        <strain evidence="5">mixupus</strain>
    </source>
</reference>
<name>A0A0H4WZJ3_9BACT</name>
<keyword evidence="5" id="KW-1185">Reference proteome</keyword>
<dbReference type="SUPFAM" id="SSF50969">
    <property type="entry name" value="YVTN repeat-like/Quinoprotein amine dehydrogenase"/>
    <property type="match status" value="1"/>
</dbReference>
<protein>
    <submittedName>
        <fullName evidence="4">WD-repeat protein</fullName>
    </submittedName>
</protein>
<dbReference type="AlphaFoldDB" id="A0A0H4WZJ3"/>
<dbReference type="STRING" id="1297742.A176_005141"/>
<dbReference type="PROSITE" id="PS50294">
    <property type="entry name" value="WD_REPEATS_REGION"/>
    <property type="match status" value="1"/>
</dbReference>
<feature type="repeat" description="WD" evidence="3">
    <location>
        <begin position="3"/>
        <end position="45"/>
    </location>
</feature>
<dbReference type="PANTHER" id="PTHR19879:SF9">
    <property type="entry name" value="TRANSCRIPTION INITIATION FACTOR TFIID SUBUNIT 5"/>
    <property type="match status" value="1"/>
</dbReference>
<dbReference type="EMBL" id="CP012109">
    <property type="protein sequence ID" value="AKQ68229.1"/>
    <property type="molecule type" value="Genomic_DNA"/>
</dbReference>
<dbReference type="OrthoDB" id="5493758at2"/>
<dbReference type="InterPro" id="IPR015943">
    <property type="entry name" value="WD40/YVTN_repeat-like_dom_sf"/>
</dbReference>
<evidence type="ECO:0000313" key="5">
    <source>
        <dbReference type="Proteomes" id="UP000009026"/>
    </source>
</evidence>
<dbReference type="InterPro" id="IPR019775">
    <property type="entry name" value="WD40_repeat_CS"/>
</dbReference>
<dbReference type="Gene3D" id="2.130.10.10">
    <property type="entry name" value="YVTN repeat-like/Quinoprotein amine dehydrogenase"/>
    <property type="match status" value="2"/>
</dbReference>
<dbReference type="PANTHER" id="PTHR19879">
    <property type="entry name" value="TRANSCRIPTION INITIATION FACTOR TFIID"/>
    <property type="match status" value="1"/>
</dbReference>
<proteinExistence type="predicted"/>
<keyword evidence="1 3" id="KW-0853">WD repeat</keyword>
<dbReference type="Pfam" id="PF00400">
    <property type="entry name" value="WD40"/>
    <property type="match status" value="1"/>
</dbReference>
<organism evidence="4 5">
    <name type="scientific">Pseudomyxococcus hansupus</name>
    <dbReference type="NCBI Taxonomy" id="1297742"/>
    <lineage>
        <taxon>Bacteria</taxon>
        <taxon>Pseudomonadati</taxon>
        <taxon>Myxococcota</taxon>
        <taxon>Myxococcia</taxon>
        <taxon>Myxococcales</taxon>
        <taxon>Cystobacterineae</taxon>
        <taxon>Myxococcaceae</taxon>
        <taxon>Pseudomyxococcus</taxon>
    </lineage>
</organism>
<dbReference type="KEGG" id="mym:A176_005141"/>
<accession>A0A0H4WZJ3</accession>
<evidence type="ECO:0000256" key="3">
    <source>
        <dbReference type="PROSITE-ProRule" id="PRU00221"/>
    </source>
</evidence>
<gene>
    <name evidence="4" type="ORF">A176_005141</name>
</gene>
<evidence type="ECO:0000256" key="2">
    <source>
        <dbReference type="ARBA" id="ARBA00022737"/>
    </source>
</evidence>
<dbReference type="PROSITE" id="PS50082">
    <property type="entry name" value="WD_REPEATS_2"/>
    <property type="match status" value="1"/>
</dbReference>
<dbReference type="InterPro" id="IPR011044">
    <property type="entry name" value="Quino_amine_DH_bsu"/>
</dbReference>
<evidence type="ECO:0000313" key="4">
    <source>
        <dbReference type="EMBL" id="AKQ68229.1"/>
    </source>
</evidence>